<name>A0A4R5BYM5_9PSEU</name>
<dbReference type="RefSeq" id="WP_132681893.1">
    <property type="nucleotide sequence ID" value="NZ_SMLA01000008.1"/>
</dbReference>
<evidence type="ECO:0000256" key="5">
    <source>
        <dbReference type="SAM" id="Phobius"/>
    </source>
</evidence>
<evidence type="ECO:0000256" key="3">
    <source>
        <dbReference type="ARBA" id="ARBA00022989"/>
    </source>
</evidence>
<comment type="subcellular location">
    <subcellularLocation>
        <location evidence="1">Membrane</location>
        <topology evidence="1">Multi-pass membrane protein</topology>
    </subcellularLocation>
</comment>
<proteinExistence type="predicted"/>
<dbReference type="AlphaFoldDB" id="A0A4R5BYM5"/>
<dbReference type="InterPro" id="IPR050367">
    <property type="entry name" value="APC_superfamily"/>
</dbReference>
<evidence type="ECO:0000256" key="2">
    <source>
        <dbReference type="ARBA" id="ARBA00022692"/>
    </source>
</evidence>
<reference evidence="6 7" key="1">
    <citation type="submission" date="2019-03" db="EMBL/GenBank/DDBJ databases">
        <title>Draft genome sequences of novel Actinobacteria.</title>
        <authorList>
            <person name="Sahin N."/>
            <person name="Ay H."/>
            <person name="Saygin H."/>
        </authorList>
    </citation>
    <scope>NUCLEOTIDE SEQUENCE [LARGE SCALE GENOMIC DNA]</scope>
    <source>
        <strain evidence="6 7">5K548</strain>
    </source>
</reference>
<evidence type="ECO:0000256" key="1">
    <source>
        <dbReference type="ARBA" id="ARBA00004141"/>
    </source>
</evidence>
<evidence type="ECO:0000256" key="4">
    <source>
        <dbReference type="ARBA" id="ARBA00023136"/>
    </source>
</evidence>
<keyword evidence="2 5" id="KW-0812">Transmembrane</keyword>
<gene>
    <name evidence="6" type="ORF">E1202_07795</name>
</gene>
<dbReference type="GO" id="GO:0016020">
    <property type="term" value="C:membrane"/>
    <property type="evidence" value="ECO:0007669"/>
    <property type="project" value="UniProtKB-SubCell"/>
</dbReference>
<dbReference type="PANTHER" id="PTHR42770">
    <property type="entry name" value="AMINO ACID TRANSPORTER-RELATED"/>
    <property type="match status" value="1"/>
</dbReference>
<comment type="caution">
    <text evidence="6">The sequence shown here is derived from an EMBL/GenBank/DDBJ whole genome shotgun (WGS) entry which is preliminary data.</text>
</comment>
<keyword evidence="7" id="KW-1185">Reference proteome</keyword>
<feature type="transmembrane region" description="Helical" evidence="5">
    <location>
        <begin position="59"/>
        <end position="84"/>
    </location>
</feature>
<feature type="transmembrane region" description="Helical" evidence="5">
    <location>
        <begin position="105"/>
        <end position="123"/>
    </location>
</feature>
<feature type="transmembrane region" description="Helical" evidence="5">
    <location>
        <begin position="205"/>
        <end position="227"/>
    </location>
</feature>
<dbReference type="EMBL" id="SMLA01000008">
    <property type="protein sequence ID" value="TDD90530.1"/>
    <property type="molecule type" value="Genomic_DNA"/>
</dbReference>
<feature type="transmembrane region" description="Helical" evidence="5">
    <location>
        <begin position="172"/>
        <end position="193"/>
    </location>
</feature>
<keyword evidence="4 5" id="KW-0472">Membrane</keyword>
<dbReference type="PANTHER" id="PTHR42770:SF16">
    <property type="entry name" value="AMINO ACID PERMEASE"/>
    <property type="match status" value="1"/>
</dbReference>
<evidence type="ECO:0000313" key="6">
    <source>
        <dbReference type="EMBL" id="TDD90530.1"/>
    </source>
</evidence>
<accession>A0A4R5BYM5</accession>
<feature type="transmembrane region" description="Helical" evidence="5">
    <location>
        <begin position="135"/>
        <end position="160"/>
    </location>
</feature>
<sequence length="243" mass="24947">MPRATSLFLVILSLMYGVTTYAYVVGQGFGGGLATGAADPTGTVFGSMRQYVGSVASDAASLLLLTSAIACTLAVQHIAARYLYSLGRDRVVFAALGRINESHGSPVVASLVSGAGILAILLTPVLADADPVKTYAVLLGLGGYGILLLWATTSAAIIAFFRRVPPTGVGRWPSVGAPLLSALGLGAVLWLATVHLGDLVGDVGLARMVLIGAGVVAAAGGLLAVWWRRKDPTIYELIGRQGE</sequence>
<evidence type="ECO:0000313" key="7">
    <source>
        <dbReference type="Proteomes" id="UP000294723"/>
    </source>
</evidence>
<organism evidence="6 7">
    <name type="scientific">Saccharopolyspora karakumensis</name>
    <dbReference type="NCBI Taxonomy" id="2530386"/>
    <lineage>
        <taxon>Bacteria</taxon>
        <taxon>Bacillati</taxon>
        <taxon>Actinomycetota</taxon>
        <taxon>Actinomycetes</taxon>
        <taxon>Pseudonocardiales</taxon>
        <taxon>Pseudonocardiaceae</taxon>
        <taxon>Saccharopolyspora</taxon>
    </lineage>
</organism>
<keyword evidence="3 5" id="KW-1133">Transmembrane helix</keyword>
<dbReference type="Proteomes" id="UP000294723">
    <property type="component" value="Unassembled WGS sequence"/>
</dbReference>
<dbReference type="Gene3D" id="1.20.1740.10">
    <property type="entry name" value="Amino acid/polyamine transporter I"/>
    <property type="match status" value="1"/>
</dbReference>
<protein>
    <submittedName>
        <fullName evidence="6">APC family permease</fullName>
    </submittedName>
</protein>